<evidence type="ECO:0000313" key="3">
    <source>
        <dbReference type="Proteomes" id="UP000218811"/>
    </source>
</evidence>
<dbReference type="Pfam" id="PF20151">
    <property type="entry name" value="DUF6533"/>
    <property type="match status" value="1"/>
</dbReference>
<gene>
    <name evidence="2" type="ORF">WOLCODRAFT_59053</name>
</gene>
<evidence type="ECO:0000259" key="1">
    <source>
        <dbReference type="Pfam" id="PF20151"/>
    </source>
</evidence>
<dbReference type="EMBL" id="KB467843">
    <property type="protein sequence ID" value="PCH35283.1"/>
    <property type="molecule type" value="Genomic_DNA"/>
</dbReference>
<dbReference type="Proteomes" id="UP000218811">
    <property type="component" value="Unassembled WGS sequence"/>
</dbReference>
<proteinExistence type="predicted"/>
<dbReference type="InterPro" id="IPR045340">
    <property type="entry name" value="DUF6533"/>
</dbReference>
<dbReference type="OrthoDB" id="2802907at2759"/>
<protein>
    <recommendedName>
        <fullName evidence="1">DUF6533 domain-containing protein</fullName>
    </recommendedName>
</protein>
<feature type="domain" description="DUF6533" evidence="1">
    <location>
        <begin position="2"/>
        <end position="38"/>
    </location>
</feature>
<accession>A0A2H3J691</accession>
<feature type="non-terminal residue" evidence="2">
    <location>
        <position position="58"/>
    </location>
</feature>
<reference evidence="2 3" key="1">
    <citation type="journal article" date="2012" name="Science">
        <title>The Paleozoic origin of enzymatic lignin decomposition reconstructed from 31 fungal genomes.</title>
        <authorList>
            <person name="Floudas D."/>
            <person name="Binder M."/>
            <person name="Riley R."/>
            <person name="Barry K."/>
            <person name="Blanchette R.A."/>
            <person name="Henrissat B."/>
            <person name="Martinez A.T."/>
            <person name="Otillar R."/>
            <person name="Spatafora J.W."/>
            <person name="Yadav J.S."/>
            <person name="Aerts A."/>
            <person name="Benoit I."/>
            <person name="Boyd A."/>
            <person name="Carlson A."/>
            <person name="Copeland A."/>
            <person name="Coutinho P.M."/>
            <person name="de Vries R.P."/>
            <person name="Ferreira P."/>
            <person name="Findley K."/>
            <person name="Foster B."/>
            <person name="Gaskell J."/>
            <person name="Glotzer D."/>
            <person name="Gorecki P."/>
            <person name="Heitman J."/>
            <person name="Hesse C."/>
            <person name="Hori C."/>
            <person name="Igarashi K."/>
            <person name="Jurgens J.A."/>
            <person name="Kallen N."/>
            <person name="Kersten P."/>
            <person name="Kohler A."/>
            <person name="Kuees U."/>
            <person name="Kumar T.K.A."/>
            <person name="Kuo A."/>
            <person name="LaButti K."/>
            <person name="Larrondo L.F."/>
            <person name="Lindquist E."/>
            <person name="Ling A."/>
            <person name="Lombard V."/>
            <person name="Lucas S."/>
            <person name="Lundell T."/>
            <person name="Martin R."/>
            <person name="McLaughlin D.J."/>
            <person name="Morgenstern I."/>
            <person name="Morin E."/>
            <person name="Murat C."/>
            <person name="Nagy L.G."/>
            <person name="Nolan M."/>
            <person name="Ohm R.A."/>
            <person name="Patyshakuliyeva A."/>
            <person name="Rokas A."/>
            <person name="Ruiz-Duenas F.J."/>
            <person name="Sabat G."/>
            <person name="Salamov A."/>
            <person name="Samejima M."/>
            <person name="Schmutz J."/>
            <person name="Slot J.C."/>
            <person name="St John F."/>
            <person name="Stenlid J."/>
            <person name="Sun H."/>
            <person name="Sun S."/>
            <person name="Syed K."/>
            <person name="Tsang A."/>
            <person name="Wiebenga A."/>
            <person name="Young D."/>
            <person name="Pisabarro A."/>
            <person name="Eastwood D.C."/>
            <person name="Martin F."/>
            <person name="Cullen D."/>
            <person name="Grigoriev I.V."/>
            <person name="Hibbett D.S."/>
        </authorList>
    </citation>
    <scope>NUCLEOTIDE SEQUENCE [LARGE SCALE GENOMIC DNA]</scope>
    <source>
        <strain evidence="2 3">MD-104</strain>
    </source>
</reference>
<feature type="non-terminal residue" evidence="2">
    <location>
        <position position="1"/>
    </location>
</feature>
<dbReference type="AlphaFoldDB" id="A0A2H3J691"/>
<sequence length="58" mass="6999">TAALCAYDWLLTIDREFKYIWSRKISFTNCLYFGYRYPAHINLILQLLARIAWPGWQN</sequence>
<name>A0A2H3J691_WOLCO</name>
<organism evidence="2 3">
    <name type="scientific">Wolfiporia cocos (strain MD-104)</name>
    <name type="common">Brown rot fungus</name>
    <dbReference type="NCBI Taxonomy" id="742152"/>
    <lineage>
        <taxon>Eukaryota</taxon>
        <taxon>Fungi</taxon>
        <taxon>Dikarya</taxon>
        <taxon>Basidiomycota</taxon>
        <taxon>Agaricomycotina</taxon>
        <taxon>Agaricomycetes</taxon>
        <taxon>Polyporales</taxon>
        <taxon>Phaeolaceae</taxon>
        <taxon>Wolfiporia</taxon>
    </lineage>
</organism>
<evidence type="ECO:0000313" key="2">
    <source>
        <dbReference type="EMBL" id="PCH35283.1"/>
    </source>
</evidence>
<keyword evidence="3" id="KW-1185">Reference proteome</keyword>